<dbReference type="EC" id="6.3.4.19" evidence="7"/>
<dbReference type="PANTHER" id="PTHR43033">
    <property type="entry name" value="TRNA(ILE)-LYSIDINE SYNTHASE-RELATED"/>
    <property type="match status" value="1"/>
</dbReference>
<dbReference type="GO" id="GO:0006400">
    <property type="term" value="P:tRNA modification"/>
    <property type="evidence" value="ECO:0007669"/>
    <property type="project" value="UniProtKB-UniRule"/>
</dbReference>
<dbReference type="InterPro" id="IPR012094">
    <property type="entry name" value="tRNA_Ile_lys_synt"/>
</dbReference>
<keyword evidence="1 7" id="KW-0963">Cytoplasm</keyword>
<evidence type="ECO:0000256" key="3">
    <source>
        <dbReference type="ARBA" id="ARBA00022694"/>
    </source>
</evidence>
<name>A0A4T2C8Y6_9MICO</name>
<sequence>MHPNERRPRLTPAMADVRRAVREALVQLSPLSMQPQQQSSLPARDAPLVLVALSGGPDSLALAAALAFEAPRAGFRAGAVLVDHGLQAGSAEVTARAAAQARTLGLDPVLVERVEVGGTTTDAASTTAGGAGGPEAAARAARYAAFERAQASTNAVGIMLAHTLDDQAETVLLGLARGSGPTSLSGMSPVNGVYLRPLLGIRRQTLHDSLTDLGPGSGLEAWHDPQNLDPAFTRVRVRSTVLPMLEAELGPGIAEALVRTAEQLREDAEALDALAAEWAAEIVEHAEAGIALDVHGLALNPAALAQRIVRFVVLAEFGVSLSRAHTLAVLRLVTEWRGQAGVDLPGIRVTRVSAALVFARVR</sequence>
<comment type="subcellular location">
    <subcellularLocation>
        <location evidence="7">Cytoplasm</location>
    </subcellularLocation>
</comment>
<dbReference type="Gene3D" id="1.20.59.20">
    <property type="match status" value="1"/>
</dbReference>
<evidence type="ECO:0000256" key="8">
    <source>
        <dbReference type="SAM" id="Coils"/>
    </source>
</evidence>
<accession>A0A4T2C8Y6</accession>
<dbReference type="OrthoDB" id="5244702at2"/>
<evidence type="ECO:0000256" key="6">
    <source>
        <dbReference type="ARBA" id="ARBA00048539"/>
    </source>
</evidence>
<comment type="caution">
    <text evidence="11">The sequence shown here is derived from an EMBL/GenBank/DDBJ whole genome shotgun (WGS) entry which is preliminary data.</text>
</comment>
<comment type="catalytic activity">
    <reaction evidence="6 7">
        <text>cytidine(34) in tRNA(Ile2) + L-lysine + ATP = lysidine(34) in tRNA(Ile2) + AMP + diphosphate + H(+)</text>
        <dbReference type="Rhea" id="RHEA:43744"/>
        <dbReference type="Rhea" id="RHEA-COMP:10625"/>
        <dbReference type="Rhea" id="RHEA-COMP:10670"/>
        <dbReference type="ChEBI" id="CHEBI:15378"/>
        <dbReference type="ChEBI" id="CHEBI:30616"/>
        <dbReference type="ChEBI" id="CHEBI:32551"/>
        <dbReference type="ChEBI" id="CHEBI:33019"/>
        <dbReference type="ChEBI" id="CHEBI:82748"/>
        <dbReference type="ChEBI" id="CHEBI:83665"/>
        <dbReference type="ChEBI" id="CHEBI:456215"/>
        <dbReference type="EC" id="6.3.4.19"/>
    </reaction>
</comment>
<evidence type="ECO:0000256" key="2">
    <source>
        <dbReference type="ARBA" id="ARBA00022598"/>
    </source>
</evidence>
<dbReference type="EMBL" id="QYRT01000003">
    <property type="protein sequence ID" value="TIH40409.1"/>
    <property type="molecule type" value="Genomic_DNA"/>
</dbReference>
<dbReference type="HAMAP" id="MF_01161">
    <property type="entry name" value="tRNA_Ile_lys_synt"/>
    <property type="match status" value="1"/>
</dbReference>
<keyword evidence="8" id="KW-0175">Coiled coil</keyword>
<dbReference type="CDD" id="cd01992">
    <property type="entry name" value="TilS_N"/>
    <property type="match status" value="1"/>
</dbReference>
<evidence type="ECO:0000256" key="4">
    <source>
        <dbReference type="ARBA" id="ARBA00022741"/>
    </source>
</evidence>
<reference evidence="11 12" key="1">
    <citation type="journal article" date="2019" name="Microorganisms">
        <title>Systematic Affiliation and Genome Analysis of Subtercola vilae DB165(T) with Particular Emphasis on Cold Adaptation of an Isolate from a High-Altitude Cold Volcano Lake.</title>
        <authorList>
            <person name="Villalobos A.S."/>
            <person name="Wiese J."/>
            <person name="Imhoff J.F."/>
            <person name="Dorador C."/>
            <person name="Keller A."/>
            <person name="Hentschel U."/>
        </authorList>
    </citation>
    <scope>NUCLEOTIDE SEQUENCE [LARGE SCALE GENOMIC DNA]</scope>
    <source>
        <strain evidence="11 12">DB165</strain>
    </source>
</reference>
<dbReference type="GO" id="GO:0032267">
    <property type="term" value="F:tRNA(Ile)-lysidine synthase activity"/>
    <property type="evidence" value="ECO:0007669"/>
    <property type="project" value="UniProtKB-EC"/>
</dbReference>
<dbReference type="SUPFAM" id="SSF52402">
    <property type="entry name" value="Adenine nucleotide alpha hydrolases-like"/>
    <property type="match status" value="1"/>
</dbReference>
<evidence type="ECO:0000313" key="11">
    <source>
        <dbReference type="EMBL" id="TIH40409.1"/>
    </source>
</evidence>
<gene>
    <name evidence="7 11" type="primary">tilS</name>
    <name evidence="11" type="ORF">D4765_02340</name>
</gene>
<feature type="coiled-coil region" evidence="8">
    <location>
        <begin position="254"/>
        <end position="281"/>
    </location>
</feature>
<dbReference type="Gene3D" id="3.40.50.620">
    <property type="entry name" value="HUPs"/>
    <property type="match status" value="1"/>
</dbReference>
<dbReference type="RefSeq" id="WP_136640616.1">
    <property type="nucleotide sequence ID" value="NZ_QYRT01000003.1"/>
</dbReference>
<organism evidence="11 12">
    <name type="scientific">Subtercola vilae</name>
    <dbReference type="NCBI Taxonomy" id="2056433"/>
    <lineage>
        <taxon>Bacteria</taxon>
        <taxon>Bacillati</taxon>
        <taxon>Actinomycetota</taxon>
        <taxon>Actinomycetes</taxon>
        <taxon>Micrococcales</taxon>
        <taxon>Microbacteriaceae</taxon>
        <taxon>Subtercola</taxon>
    </lineage>
</organism>
<dbReference type="InterPro" id="IPR012795">
    <property type="entry name" value="tRNA_Ile_lys_synt_N"/>
</dbReference>
<feature type="binding site" evidence="7">
    <location>
        <begin position="54"/>
        <end position="59"/>
    </location>
    <ligand>
        <name>ATP</name>
        <dbReference type="ChEBI" id="CHEBI:30616"/>
    </ligand>
</feature>
<dbReference type="Pfam" id="PF01171">
    <property type="entry name" value="ATP_bind_3"/>
    <property type="match status" value="1"/>
</dbReference>
<evidence type="ECO:0000259" key="10">
    <source>
        <dbReference type="Pfam" id="PF09179"/>
    </source>
</evidence>
<dbReference type="SUPFAM" id="SSF82829">
    <property type="entry name" value="MesJ substrate recognition domain-like"/>
    <property type="match status" value="1"/>
</dbReference>
<feature type="domain" description="tRNA(Ile)-lysidine synthase substrate-binding" evidence="10">
    <location>
        <begin position="292"/>
        <end position="349"/>
    </location>
</feature>
<keyword evidence="4 7" id="KW-0547">Nucleotide-binding</keyword>
<dbReference type="AlphaFoldDB" id="A0A4T2C8Y6"/>
<keyword evidence="2 7" id="KW-0436">Ligase</keyword>
<keyword evidence="12" id="KW-1185">Reference proteome</keyword>
<dbReference type="Proteomes" id="UP000306192">
    <property type="component" value="Unassembled WGS sequence"/>
</dbReference>
<evidence type="ECO:0000259" key="9">
    <source>
        <dbReference type="Pfam" id="PF01171"/>
    </source>
</evidence>
<evidence type="ECO:0000256" key="1">
    <source>
        <dbReference type="ARBA" id="ARBA00022490"/>
    </source>
</evidence>
<evidence type="ECO:0000256" key="7">
    <source>
        <dbReference type="HAMAP-Rule" id="MF_01161"/>
    </source>
</evidence>
<dbReference type="InterPro" id="IPR014729">
    <property type="entry name" value="Rossmann-like_a/b/a_fold"/>
</dbReference>
<dbReference type="PANTHER" id="PTHR43033:SF1">
    <property type="entry name" value="TRNA(ILE)-LYSIDINE SYNTHASE-RELATED"/>
    <property type="match status" value="1"/>
</dbReference>
<feature type="domain" description="tRNA(Ile)-lysidine/2-thiocytidine synthase N-terminal" evidence="9">
    <location>
        <begin position="49"/>
        <end position="239"/>
    </location>
</feature>
<protein>
    <recommendedName>
        <fullName evidence="7">tRNA(Ile)-lysidine synthase</fullName>
        <ecNumber evidence="7">6.3.4.19</ecNumber>
    </recommendedName>
    <alternativeName>
        <fullName evidence="7">tRNA(Ile)-2-lysyl-cytidine synthase</fullName>
    </alternativeName>
    <alternativeName>
        <fullName evidence="7">tRNA(Ile)-lysidine synthetase</fullName>
    </alternativeName>
</protein>
<proteinExistence type="inferred from homology"/>
<comment type="domain">
    <text evidence="7">The N-terminal region contains the highly conserved SGGXDS motif, predicted to be a P-loop motif involved in ATP binding.</text>
</comment>
<keyword evidence="5 7" id="KW-0067">ATP-binding</keyword>
<dbReference type="InterPro" id="IPR015262">
    <property type="entry name" value="tRNA_Ile_lys_synt_subst-bd"/>
</dbReference>
<dbReference type="GO" id="GO:0005737">
    <property type="term" value="C:cytoplasm"/>
    <property type="evidence" value="ECO:0007669"/>
    <property type="project" value="UniProtKB-SubCell"/>
</dbReference>
<comment type="function">
    <text evidence="7">Ligates lysine onto the cytidine present at position 34 of the AUA codon-specific tRNA(Ile) that contains the anticodon CAU, in an ATP-dependent manner. Cytidine is converted to lysidine, thus changing the amino acid specificity of the tRNA from methionine to isoleucine.</text>
</comment>
<dbReference type="NCBIfam" id="TIGR02432">
    <property type="entry name" value="lysidine_TilS_N"/>
    <property type="match status" value="1"/>
</dbReference>
<dbReference type="GO" id="GO:0005524">
    <property type="term" value="F:ATP binding"/>
    <property type="evidence" value="ECO:0007669"/>
    <property type="project" value="UniProtKB-UniRule"/>
</dbReference>
<dbReference type="Pfam" id="PF09179">
    <property type="entry name" value="TilS"/>
    <property type="match status" value="1"/>
</dbReference>
<comment type="similarity">
    <text evidence="7">Belongs to the tRNA(Ile)-lysidine synthase family.</text>
</comment>
<evidence type="ECO:0000256" key="5">
    <source>
        <dbReference type="ARBA" id="ARBA00022840"/>
    </source>
</evidence>
<keyword evidence="3 7" id="KW-0819">tRNA processing</keyword>
<evidence type="ECO:0000313" key="12">
    <source>
        <dbReference type="Proteomes" id="UP000306192"/>
    </source>
</evidence>
<dbReference type="InterPro" id="IPR011063">
    <property type="entry name" value="TilS/TtcA_N"/>
</dbReference>